<comment type="cofactor">
    <cofactor evidence="1">
        <name>heme</name>
        <dbReference type="ChEBI" id="CHEBI:30413"/>
    </cofactor>
</comment>
<dbReference type="InterPro" id="IPR050121">
    <property type="entry name" value="Cytochrome_P450_monoxygenase"/>
</dbReference>
<dbReference type="PANTHER" id="PTHR24305:SF235">
    <property type="entry name" value="CYTOCHROME P450 MONOOXYGENASE APDB-RELATED"/>
    <property type="match status" value="1"/>
</dbReference>
<sequence>MAHLSEIVRSAVSGTEASVIALLTVVVVVFLTLTAIHRAYIHPLRRVPGPRLARFTELWRTNRYFQGDWFHDILDLHEKYGPVVRIAPNEVSVVSPYLIKTVYSHTGGTVKTRWYDTWAALGGGTKAASEAPSFFGATDPNQHSFLRRRVSATYSMSAIVALEPKIQSVLDMLWTRLDESAKLGQPVDLSIWASYFTYDVVGTLCLSEPMGLIYKGKDERDFFSCIHGAFYWIANLGNLPWQSYWIANPVTGFLAPRLNLRIADYARAFQRFSIDKILSRMQNRGEGTTNDMLDHFLQMKTVQGEPAPLLEILAEVGNLLAAGADTTSVAIKAVLGPVLKDPIRYKRLQMEIDAAREAAGGKSLTYNAVKDLPFLTACVKEGSRIHPSIIYQLPRVTPAEGLNIEGYYTNASTTVSISPLAQNRCRAIFGEDANEWRPERWIEGEGNTLEKIRQMDKQLATFGYGSRTCIGRNLAMFKVFKFVAQLMSRYEVELVDRDAAWKIRSRWFAEIDNCWIRLKAGSHPSAA</sequence>
<dbReference type="Pfam" id="PF00067">
    <property type="entry name" value="p450"/>
    <property type="match status" value="1"/>
</dbReference>
<evidence type="ECO:0000256" key="6">
    <source>
        <dbReference type="RuleBase" id="RU000461"/>
    </source>
</evidence>
<keyword evidence="7" id="KW-0812">Transmembrane</keyword>
<dbReference type="InterPro" id="IPR002401">
    <property type="entry name" value="Cyt_P450_E_grp-I"/>
</dbReference>
<reference evidence="8 9" key="1">
    <citation type="submission" date="2024-07" db="EMBL/GenBank/DDBJ databases">
        <title>Section-level genome sequencing and comparative genomics of Aspergillus sections Usti and Cavernicolus.</title>
        <authorList>
            <consortium name="Lawrence Berkeley National Laboratory"/>
            <person name="Nybo J.L."/>
            <person name="Vesth T.C."/>
            <person name="Theobald S."/>
            <person name="Frisvad J.C."/>
            <person name="Larsen T.O."/>
            <person name="Kjaerboelling I."/>
            <person name="Rothschild-Mancinelli K."/>
            <person name="Lyhne E.K."/>
            <person name="Kogle M.E."/>
            <person name="Barry K."/>
            <person name="Clum A."/>
            <person name="Na H."/>
            <person name="Ledsgaard L."/>
            <person name="Lin J."/>
            <person name="Lipzen A."/>
            <person name="Kuo A."/>
            <person name="Riley R."/>
            <person name="Mondo S."/>
            <person name="Labutti K."/>
            <person name="Haridas S."/>
            <person name="Pangalinan J."/>
            <person name="Salamov A.A."/>
            <person name="Simmons B.A."/>
            <person name="Magnuson J.K."/>
            <person name="Chen J."/>
            <person name="Drula E."/>
            <person name="Henrissat B."/>
            <person name="Wiebenga A."/>
            <person name="Lubbers R.J."/>
            <person name="Gomes A.C."/>
            <person name="Makela M.R."/>
            <person name="Stajich J."/>
            <person name="Grigoriev I.V."/>
            <person name="Mortensen U.H."/>
            <person name="De Vries R.P."/>
            <person name="Baker S.E."/>
            <person name="Andersen M.R."/>
        </authorList>
    </citation>
    <scope>NUCLEOTIDE SEQUENCE [LARGE SCALE GENOMIC DNA]</scope>
    <source>
        <strain evidence="8 9">CBS 123904</strain>
    </source>
</reference>
<evidence type="ECO:0000256" key="3">
    <source>
        <dbReference type="ARBA" id="ARBA00022723"/>
    </source>
</evidence>
<dbReference type="PANTHER" id="PTHR24305">
    <property type="entry name" value="CYTOCHROME P450"/>
    <property type="match status" value="1"/>
</dbReference>
<dbReference type="PROSITE" id="PS00086">
    <property type="entry name" value="CYTOCHROME_P450"/>
    <property type="match status" value="1"/>
</dbReference>
<keyword evidence="7" id="KW-0472">Membrane</keyword>
<dbReference type="PRINTS" id="PR00463">
    <property type="entry name" value="EP450I"/>
</dbReference>
<dbReference type="Gene3D" id="1.10.630.10">
    <property type="entry name" value="Cytochrome P450"/>
    <property type="match status" value="1"/>
</dbReference>
<comment type="similarity">
    <text evidence="2 6">Belongs to the cytochrome P450 family.</text>
</comment>
<evidence type="ECO:0000256" key="5">
    <source>
        <dbReference type="ARBA" id="ARBA00023004"/>
    </source>
</evidence>
<evidence type="ECO:0000313" key="9">
    <source>
        <dbReference type="Proteomes" id="UP001610446"/>
    </source>
</evidence>
<evidence type="ECO:0000256" key="4">
    <source>
        <dbReference type="ARBA" id="ARBA00023002"/>
    </source>
</evidence>
<evidence type="ECO:0000256" key="2">
    <source>
        <dbReference type="ARBA" id="ARBA00010617"/>
    </source>
</evidence>
<comment type="caution">
    <text evidence="8">The sequence shown here is derived from an EMBL/GenBank/DDBJ whole genome shotgun (WGS) entry which is preliminary data.</text>
</comment>
<evidence type="ECO:0000256" key="1">
    <source>
        <dbReference type="ARBA" id="ARBA00001971"/>
    </source>
</evidence>
<evidence type="ECO:0000256" key="7">
    <source>
        <dbReference type="SAM" id="Phobius"/>
    </source>
</evidence>
<feature type="transmembrane region" description="Helical" evidence="7">
    <location>
        <begin position="20"/>
        <end position="41"/>
    </location>
</feature>
<accession>A0ABR4K9G5</accession>
<dbReference type="EMBL" id="JBFXLU010000046">
    <property type="protein sequence ID" value="KAL2848899.1"/>
    <property type="molecule type" value="Genomic_DNA"/>
</dbReference>
<keyword evidence="9" id="KW-1185">Reference proteome</keyword>
<keyword evidence="3 6" id="KW-0479">Metal-binding</keyword>
<evidence type="ECO:0000313" key="8">
    <source>
        <dbReference type="EMBL" id="KAL2848899.1"/>
    </source>
</evidence>
<proteinExistence type="inferred from homology"/>
<keyword evidence="6" id="KW-0503">Monooxygenase</keyword>
<keyword evidence="5 6" id="KW-0408">Iron</keyword>
<organism evidence="8 9">
    <name type="scientific">Aspergillus pseudoustus</name>
    <dbReference type="NCBI Taxonomy" id="1810923"/>
    <lineage>
        <taxon>Eukaryota</taxon>
        <taxon>Fungi</taxon>
        <taxon>Dikarya</taxon>
        <taxon>Ascomycota</taxon>
        <taxon>Pezizomycotina</taxon>
        <taxon>Eurotiomycetes</taxon>
        <taxon>Eurotiomycetidae</taxon>
        <taxon>Eurotiales</taxon>
        <taxon>Aspergillaceae</taxon>
        <taxon>Aspergillus</taxon>
        <taxon>Aspergillus subgen. Nidulantes</taxon>
    </lineage>
</organism>
<gene>
    <name evidence="8" type="ORF">BJY01DRAFT_233743</name>
</gene>
<dbReference type="InterPro" id="IPR001128">
    <property type="entry name" value="Cyt_P450"/>
</dbReference>
<keyword evidence="6" id="KW-0349">Heme</keyword>
<protein>
    <submittedName>
        <fullName evidence="8">Cytochrome P450</fullName>
    </submittedName>
</protein>
<dbReference type="Proteomes" id="UP001610446">
    <property type="component" value="Unassembled WGS sequence"/>
</dbReference>
<keyword evidence="7" id="KW-1133">Transmembrane helix</keyword>
<dbReference type="SUPFAM" id="SSF48264">
    <property type="entry name" value="Cytochrome P450"/>
    <property type="match status" value="1"/>
</dbReference>
<name>A0ABR4K9G5_9EURO</name>
<dbReference type="InterPro" id="IPR036396">
    <property type="entry name" value="Cyt_P450_sf"/>
</dbReference>
<keyword evidence="4 6" id="KW-0560">Oxidoreductase</keyword>
<dbReference type="InterPro" id="IPR017972">
    <property type="entry name" value="Cyt_P450_CS"/>
</dbReference>
<dbReference type="PRINTS" id="PR00385">
    <property type="entry name" value="P450"/>
</dbReference>